<sequence length="311" mass="35655">MYSIICAAGLLGNVLVIVVFVFYEKKKTLTEAFFLNLAVADILFLCTLPFLVCQLRFKNWIFGDIMCKMVFGMYKVNLFTSMLTLTAITLDRFVSIVRGVKAHKYQQHKHKWGTVMCAFIWVTSVLLAVPQFIFSNDSRGYCSDVYDDKEKLEITVYSFQLIVGFFLPLLNMVVCYSFILNTLIRSKSLQKKKSIRIILTLVVAFIVTQMPFNVTFLISILHKHSNHITDIAEVLSILEAVAYLHACLNPILYFFVGTKFRNNFWKMLRCFKLVKEREEPSRGNEGSSKVASGSTHMEVFSLVQTNAPHIQ</sequence>
<evidence type="ECO:0000259" key="11">
    <source>
        <dbReference type="PROSITE" id="PS50262"/>
    </source>
</evidence>
<keyword evidence="13" id="KW-1185">Reference proteome</keyword>
<dbReference type="PRINTS" id="PR00657">
    <property type="entry name" value="CCCHEMOKINER"/>
</dbReference>
<evidence type="ECO:0000256" key="4">
    <source>
        <dbReference type="ARBA" id="ARBA00022989"/>
    </source>
</evidence>
<evidence type="ECO:0000313" key="12">
    <source>
        <dbReference type="EMBL" id="CAI9620868.1"/>
    </source>
</evidence>
<comment type="subcellular location">
    <subcellularLocation>
        <location evidence="1">Cell membrane</location>
        <topology evidence="1">Multi-pass membrane protein</topology>
    </subcellularLocation>
</comment>
<evidence type="ECO:0000256" key="5">
    <source>
        <dbReference type="ARBA" id="ARBA00023040"/>
    </source>
</evidence>
<feature type="transmembrane region" description="Helical" evidence="10">
    <location>
        <begin position="154"/>
        <end position="176"/>
    </location>
</feature>
<keyword evidence="7 9" id="KW-0675">Receptor</keyword>
<dbReference type="InterPro" id="IPR017452">
    <property type="entry name" value="GPCR_Rhodpsn_7TM"/>
</dbReference>
<dbReference type="PRINTS" id="PR00237">
    <property type="entry name" value="GPCRRHODOPSN"/>
</dbReference>
<evidence type="ECO:0000256" key="8">
    <source>
        <dbReference type="ARBA" id="ARBA00023224"/>
    </source>
</evidence>
<feature type="transmembrane region" description="Helical" evidence="10">
    <location>
        <begin position="112"/>
        <end position="134"/>
    </location>
</feature>
<dbReference type="Proteomes" id="UP001162483">
    <property type="component" value="Unassembled WGS sequence"/>
</dbReference>
<dbReference type="Pfam" id="PF00001">
    <property type="entry name" value="7tm_1"/>
    <property type="match status" value="1"/>
</dbReference>
<keyword evidence="4 10" id="KW-1133">Transmembrane helix</keyword>
<evidence type="ECO:0000256" key="2">
    <source>
        <dbReference type="ARBA" id="ARBA00022475"/>
    </source>
</evidence>
<organism evidence="12 13">
    <name type="scientific">Staurois parvus</name>
    <dbReference type="NCBI Taxonomy" id="386267"/>
    <lineage>
        <taxon>Eukaryota</taxon>
        <taxon>Metazoa</taxon>
        <taxon>Chordata</taxon>
        <taxon>Craniata</taxon>
        <taxon>Vertebrata</taxon>
        <taxon>Euteleostomi</taxon>
        <taxon>Amphibia</taxon>
        <taxon>Batrachia</taxon>
        <taxon>Anura</taxon>
        <taxon>Neobatrachia</taxon>
        <taxon>Ranoidea</taxon>
        <taxon>Ranidae</taxon>
        <taxon>Staurois</taxon>
    </lineage>
</organism>
<dbReference type="PROSITE" id="PS00237">
    <property type="entry name" value="G_PROTEIN_RECEP_F1_1"/>
    <property type="match status" value="1"/>
</dbReference>
<protein>
    <recommendedName>
        <fullName evidence="11">G-protein coupled receptors family 1 profile domain-containing protein</fullName>
    </recommendedName>
</protein>
<evidence type="ECO:0000256" key="9">
    <source>
        <dbReference type="RuleBase" id="RU000688"/>
    </source>
</evidence>
<evidence type="ECO:0000256" key="3">
    <source>
        <dbReference type="ARBA" id="ARBA00022692"/>
    </source>
</evidence>
<name>A0ABN9HMV1_9NEOB</name>
<gene>
    <name evidence="12" type="ORF">SPARVUS_LOCUS16046888</name>
</gene>
<dbReference type="InterPro" id="IPR000276">
    <property type="entry name" value="GPCR_Rhodpsn"/>
</dbReference>
<evidence type="ECO:0000256" key="7">
    <source>
        <dbReference type="ARBA" id="ARBA00023170"/>
    </source>
</evidence>
<evidence type="ECO:0000313" key="13">
    <source>
        <dbReference type="Proteomes" id="UP001162483"/>
    </source>
</evidence>
<keyword evidence="6 10" id="KW-0472">Membrane</keyword>
<keyword evidence="3 9" id="KW-0812">Transmembrane</keyword>
<dbReference type="EMBL" id="CATNWA010021001">
    <property type="protein sequence ID" value="CAI9620868.1"/>
    <property type="molecule type" value="Genomic_DNA"/>
</dbReference>
<dbReference type="Gene3D" id="1.20.1070.10">
    <property type="entry name" value="Rhodopsin 7-helix transmembrane proteins"/>
    <property type="match status" value="1"/>
</dbReference>
<evidence type="ECO:0000256" key="6">
    <source>
        <dbReference type="ARBA" id="ARBA00023136"/>
    </source>
</evidence>
<evidence type="ECO:0000256" key="1">
    <source>
        <dbReference type="ARBA" id="ARBA00004651"/>
    </source>
</evidence>
<feature type="transmembrane region" description="Helical" evidence="10">
    <location>
        <begin position="35"/>
        <end position="57"/>
    </location>
</feature>
<proteinExistence type="inferred from homology"/>
<feature type="domain" description="G-protein coupled receptors family 1 profile" evidence="11">
    <location>
        <begin position="12"/>
        <end position="253"/>
    </location>
</feature>
<feature type="transmembrane region" description="Helical" evidence="10">
    <location>
        <begin position="6"/>
        <end position="23"/>
    </location>
</feature>
<keyword evidence="2" id="KW-1003">Cell membrane</keyword>
<dbReference type="InterPro" id="IPR050119">
    <property type="entry name" value="CCR1-9-like"/>
</dbReference>
<reference evidence="12" key="1">
    <citation type="submission" date="2023-05" db="EMBL/GenBank/DDBJ databases">
        <authorList>
            <person name="Stuckert A."/>
        </authorList>
    </citation>
    <scope>NUCLEOTIDE SEQUENCE</scope>
</reference>
<comment type="caution">
    <text evidence="12">The sequence shown here is derived from an EMBL/GenBank/DDBJ whole genome shotgun (WGS) entry which is preliminary data.</text>
</comment>
<dbReference type="PROSITE" id="PS50262">
    <property type="entry name" value="G_PROTEIN_RECEP_F1_2"/>
    <property type="match status" value="1"/>
</dbReference>
<feature type="transmembrane region" description="Helical" evidence="10">
    <location>
        <begin position="234"/>
        <end position="256"/>
    </location>
</feature>
<dbReference type="SUPFAM" id="SSF81321">
    <property type="entry name" value="Family A G protein-coupled receptor-like"/>
    <property type="match status" value="1"/>
</dbReference>
<keyword evidence="5 9" id="KW-0297">G-protein coupled receptor</keyword>
<feature type="transmembrane region" description="Helical" evidence="10">
    <location>
        <begin position="197"/>
        <end position="222"/>
    </location>
</feature>
<dbReference type="InterPro" id="IPR000355">
    <property type="entry name" value="Chemokine_rcpt"/>
</dbReference>
<comment type="similarity">
    <text evidence="9">Belongs to the G-protein coupled receptor 1 family.</text>
</comment>
<dbReference type="PANTHER" id="PTHR10489:SF705">
    <property type="entry name" value="C-X-C CHEMOKINE RECEPTOR TYPE 6"/>
    <property type="match status" value="1"/>
</dbReference>
<evidence type="ECO:0000256" key="10">
    <source>
        <dbReference type="SAM" id="Phobius"/>
    </source>
</evidence>
<accession>A0ABN9HMV1</accession>
<feature type="transmembrane region" description="Helical" evidence="10">
    <location>
        <begin position="77"/>
        <end position="100"/>
    </location>
</feature>
<keyword evidence="8 9" id="KW-0807">Transducer</keyword>
<dbReference type="PANTHER" id="PTHR10489">
    <property type="entry name" value="CELL ADHESION MOLECULE"/>
    <property type="match status" value="1"/>
</dbReference>